<protein>
    <recommendedName>
        <fullName evidence="3">CCHC-type domain-containing protein</fullName>
    </recommendedName>
</protein>
<dbReference type="GO" id="GO:0008270">
    <property type="term" value="F:zinc ion binding"/>
    <property type="evidence" value="ECO:0007669"/>
    <property type="project" value="UniProtKB-KW"/>
</dbReference>
<dbReference type="EMBL" id="JADCNM010000006">
    <property type="protein sequence ID" value="KAG0478191.1"/>
    <property type="molecule type" value="Genomic_DNA"/>
</dbReference>
<keyword evidence="1" id="KW-0863">Zinc-finger</keyword>
<feature type="region of interest" description="Disordered" evidence="2">
    <location>
        <begin position="256"/>
        <end position="365"/>
    </location>
</feature>
<dbReference type="InterPro" id="IPR001878">
    <property type="entry name" value="Znf_CCHC"/>
</dbReference>
<organism evidence="4 5">
    <name type="scientific">Vanilla planifolia</name>
    <name type="common">Vanilla</name>
    <dbReference type="NCBI Taxonomy" id="51239"/>
    <lineage>
        <taxon>Eukaryota</taxon>
        <taxon>Viridiplantae</taxon>
        <taxon>Streptophyta</taxon>
        <taxon>Embryophyta</taxon>
        <taxon>Tracheophyta</taxon>
        <taxon>Spermatophyta</taxon>
        <taxon>Magnoliopsida</taxon>
        <taxon>Liliopsida</taxon>
        <taxon>Asparagales</taxon>
        <taxon>Orchidaceae</taxon>
        <taxon>Vanilloideae</taxon>
        <taxon>Vanilleae</taxon>
        <taxon>Vanilla</taxon>
    </lineage>
</organism>
<feature type="domain" description="CCHC-type" evidence="3">
    <location>
        <begin position="191"/>
        <end position="204"/>
    </location>
</feature>
<evidence type="ECO:0000256" key="2">
    <source>
        <dbReference type="SAM" id="MobiDB-lite"/>
    </source>
</evidence>
<evidence type="ECO:0000256" key="1">
    <source>
        <dbReference type="PROSITE-ProRule" id="PRU00047"/>
    </source>
</evidence>
<dbReference type="PANTHER" id="PTHR31286">
    <property type="entry name" value="GLYCINE-RICH CELL WALL STRUCTURAL PROTEIN 1.8-LIKE"/>
    <property type="match status" value="1"/>
</dbReference>
<dbReference type="OrthoDB" id="786188at2759"/>
<dbReference type="InterPro" id="IPR025836">
    <property type="entry name" value="Zn_knuckle_CX2CX4HX4C"/>
</dbReference>
<evidence type="ECO:0000259" key="3">
    <source>
        <dbReference type="PROSITE" id="PS50158"/>
    </source>
</evidence>
<dbReference type="PANTHER" id="PTHR31286:SF99">
    <property type="entry name" value="DUF4283 DOMAIN-CONTAINING PROTEIN"/>
    <property type="match status" value="1"/>
</dbReference>
<keyword evidence="1" id="KW-0479">Metal-binding</keyword>
<sequence>MAEDGEVLVSSEACQRRIDFHKYDLVGRIFGNTLPFPMIARVLLKRWGHHKNFRVFDLSSTCFCLHFESKEARNDVWLGEPWQIVGQAMGLDVWSHEFTPGDSHAMCAPIWVRFPGLPLIYWDADNILCIAKAIGDPFLLDGWTAAMERASYAQVCIRTDLSKPLKPGVWLKGDYGRIYQSFEYEGLPRICFSCGRVGHLASQCNVQLTKEVTQPGHGECSGMRANGDQRNGGEVLTEVTEEAHGLGPWMLVQHRRRKTGADARRGPTATASHGPRNDVQRTRGRVHAGSSRGVSRPSRERGRSRPRRGSPSRSRAQHLADSGDRSLGAEGAEREARGGGVKGKLLGSMTAREKEPPTSVGGNAA</sequence>
<dbReference type="InterPro" id="IPR025558">
    <property type="entry name" value="DUF4283"/>
</dbReference>
<evidence type="ECO:0000313" key="5">
    <source>
        <dbReference type="Proteomes" id="UP000639772"/>
    </source>
</evidence>
<keyword evidence="1" id="KW-0862">Zinc</keyword>
<dbReference type="Pfam" id="PF14392">
    <property type="entry name" value="zf-CCHC_4"/>
    <property type="match status" value="1"/>
</dbReference>
<proteinExistence type="predicted"/>
<dbReference type="Pfam" id="PF14111">
    <property type="entry name" value="DUF4283"/>
    <property type="match status" value="1"/>
</dbReference>
<accession>A0A835QRE4</accession>
<dbReference type="GO" id="GO:0003676">
    <property type="term" value="F:nucleic acid binding"/>
    <property type="evidence" value="ECO:0007669"/>
    <property type="project" value="InterPro"/>
</dbReference>
<evidence type="ECO:0000313" key="4">
    <source>
        <dbReference type="EMBL" id="KAG0478191.1"/>
    </source>
</evidence>
<name>A0A835QRE4_VANPL</name>
<dbReference type="AlphaFoldDB" id="A0A835QRE4"/>
<dbReference type="Proteomes" id="UP000639772">
    <property type="component" value="Chromosome 6"/>
</dbReference>
<dbReference type="PROSITE" id="PS50158">
    <property type="entry name" value="ZF_CCHC"/>
    <property type="match status" value="1"/>
</dbReference>
<dbReference type="InterPro" id="IPR040256">
    <property type="entry name" value="At4g02000-like"/>
</dbReference>
<reference evidence="4 5" key="1">
    <citation type="journal article" date="2020" name="Nat. Food">
        <title>A phased Vanilla planifolia genome enables genetic improvement of flavour and production.</title>
        <authorList>
            <person name="Hasing T."/>
            <person name="Tang H."/>
            <person name="Brym M."/>
            <person name="Khazi F."/>
            <person name="Huang T."/>
            <person name="Chambers A.H."/>
        </authorList>
    </citation>
    <scope>NUCLEOTIDE SEQUENCE [LARGE SCALE GENOMIC DNA]</scope>
    <source>
        <tissue evidence="4">Leaf</tissue>
    </source>
</reference>
<comment type="caution">
    <text evidence="4">The sequence shown here is derived from an EMBL/GenBank/DDBJ whole genome shotgun (WGS) entry which is preliminary data.</text>
</comment>
<gene>
    <name evidence="4" type="ORF">HPP92_012910</name>
</gene>